<dbReference type="NCBIfam" id="TIGR03544">
    <property type="entry name" value="DivI1A_domain"/>
    <property type="match status" value="1"/>
</dbReference>
<evidence type="ECO:0000313" key="3">
    <source>
        <dbReference type="Proteomes" id="UP001081071"/>
    </source>
</evidence>
<evidence type="ECO:0000313" key="2">
    <source>
        <dbReference type="EMBL" id="MCZ4520794.1"/>
    </source>
</evidence>
<dbReference type="InterPro" id="IPR019933">
    <property type="entry name" value="DivIVA_domain"/>
</dbReference>
<reference evidence="2" key="1">
    <citation type="submission" date="2022-12" db="EMBL/GenBank/DDBJ databases">
        <authorList>
            <person name="Krivoruchko A.V."/>
            <person name="Elkin A."/>
        </authorList>
    </citation>
    <scope>NUCLEOTIDE SEQUENCE</scope>
    <source>
        <strain evidence="2">IEGM 1391</strain>
    </source>
</reference>
<keyword evidence="1" id="KW-0812">Transmembrane</keyword>
<feature type="transmembrane region" description="Helical" evidence="1">
    <location>
        <begin position="6"/>
        <end position="26"/>
    </location>
</feature>
<proteinExistence type="predicted"/>
<accession>A0ABT4MIJ0</accession>
<keyword evidence="1" id="KW-1133">Transmembrane helix</keyword>
<name>A0ABT4MIJ0_9NOCA</name>
<evidence type="ECO:0000256" key="1">
    <source>
        <dbReference type="SAM" id="Phobius"/>
    </source>
</evidence>
<protein>
    <submittedName>
        <fullName evidence="2">DivIVA domain-containing protein</fullName>
    </submittedName>
</protein>
<dbReference type="RefSeq" id="WP_269607211.1">
    <property type="nucleotide sequence ID" value="NZ_JAPWIJ010000008.1"/>
</dbReference>
<sequence length="116" mass="12354">MLTLLIYVVVIAVVAAALFFVASTVFGRGEELGPLPEGTTATVLPAEGVTGADVRSLKFQQTLRGYKPSEVAWALERLGGEIDMLRSRLSAAEADAQLGFRPSVDHEPGTIEPGER</sequence>
<dbReference type="EMBL" id="JAPWIJ010000008">
    <property type="protein sequence ID" value="MCZ4520794.1"/>
    <property type="molecule type" value="Genomic_DNA"/>
</dbReference>
<organism evidence="2 3">
    <name type="scientific">Rhodococcus ruber</name>
    <dbReference type="NCBI Taxonomy" id="1830"/>
    <lineage>
        <taxon>Bacteria</taxon>
        <taxon>Bacillati</taxon>
        <taxon>Actinomycetota</taxon>
        <taxon>Actinomycetes</taxon>
        <taxon>Mycobacteriales</taxon>
        <taxon>Nocardiaceae</taxon>
        <taxon>Rhodococcus</taxon>
    </lineage>
</organism>
<keyword evidence="1" id="KW-0472">Membrane</keyword>
<dbReference type="Proteomes" id="UP001081071">
    <property type="component" value="Unassembled WGS sequence"/>
</dbReference>
<gene>
    <name evidence="2" type="ORF">O4220_19970</name>
</gene>
<comment type="caution">
    <text evidence="2">The sequence shown here is derived from an EMBL/GenBank/DDBJ whole genome shotgun (WGS) entry which is preliminary data.</text>
</comment>
<keyword evidence="3" id="KW-1185">Reference proteome</keyword>